<keyword evidence="4" id="KW-0997">Cell inner membrane</keyword>
<name>A0ABV2L215_9HYPH</name>
<keyword evidence="5 9" id="KW-0812">Transmembrane</keyword>
<evidence type="ECO:0000256" key="5">
    <source>
        <dbReference type="ARBA" id="ARBA00022692"/>
    </source>
</evidence>
<dbReference type="InterPro" id="IPR006507">
    <property type="entry name" value="UPF0283"/>
</dbReference>
<evidence type="ECO:0000256" key="3">
    <source>
        <dbReference type="ARBA" id="ARBA00022475"/>
    </source>
</evidence>
<evidence type="ECO:0000313" key="10">
    <source>
        <dbReference type="EMBL" id="MET3691877.1"/>
    </source>
</evidence>
<comment type="caution">
    <text evidence="10">The sequence shown here is derived from an EMBL/GenBank/DDBJ whole genome shotgun (WGS) entry which is preliminary data.</text>
</comment>
<dbReference type="RefSeq" id="WP_238278396.1">
    <property type="nucleotide sequence ID" value="NZ_BPQL01000036.1"/>
</dbReference>
<dbReference type="InterPro" id="IPR021147">
    <property type="entry name" value="DUF697"/>
</dbReference>
<feature type="transmembrane region" description="Helical" evidence="9">
    <location>
        <begin position="94"/>
        <end position="116"/>
    </location>
</feature>
<dbReference type="Proteomes" id="UP001549145">
    <property type="component" value="Unassembled WGS sequence"/>
</dbReference>
<gene>
    <name evidence="10" type="ORF">ABID43_001402</name>
</gene>
<evidence type="ECO:0000256" key="9">
    <source>
        <dbReference type="SAM" id="Phobius"/>
    </source>
</evidence>
<proteinExistence type="inferred from homology"/>
<evidence type="ECO:0000256" key="2">
    <source>
        <dbReference type="ARBA" id="ARBA00008255"/>
    </source>
</evidence>
<keyword evidence="6 9" id="KW-1133">Transmembrane helix</keyword>
<reference evidence="10 11" key="1">
    <citation type="submission" date="2024-06" db="EMBL/GenBank/DDBJ databases">
        <title>Genomic Encyclopedia of Type Strains, Phase IV (KMG-IV): sequencing the most valuable type-strain genomes for metagenomic binning, comparative biology and taxonomic classification.</title>
        <authorList>
            <person name="Goeker M."/>
        </authorList>
    </citation>
    <scope>NUCLEOTIDE SEQUENCE [LARGE SCALE GENOMIC DNA]</scope>
    <source>
        <strain evidence="10 11">DSM 21331</strain>
    </source>
</reference>
<dbReference type="PANTHER" id="PTHR39342">
    <property type="entry name" value="UPF0283 MEMBRANE PROTEIN YCJF"/>
    <property type="match status" value="1"/>
</dbReference>
<dbReference type="PANTHER" id="PTHR39342:SF1">
    <property type="entry name" value="UPF0283 MEMBRANE PROTEIN YCJF"/>
    <property type="match status" value="1"/>
</dbReference>
<keyword evidence="11" id="KW-1185">Reference proteome</keyword>
<keyword evidence="7 9" id="KW-0472">Membrane</keyword>
<evidence type="ECO:0000256" key="1">
    <source>
        <dbReference type="ARBA" id="ARBA00004429"/>
    </source>
</evidence>
<organism evidence="10 11">
    <name type="scientific">Methylobacterium goesingense</name>
    <dbReference type="NCBI Taxonomy" id="243690"/>
    <lineage>
        <taxon>Bacteria</taxon>
        <taxon>Pseudomonadati</taxon>
        <taxon>Pseudomonadota</taxon>
        <taxon>Alphaproteobacteria</taxon>
        <taxon>Hyphomicrobiales</taxon>
        <taxon>Methylobacteriaceae</taxon>
        <taxon>Methylobacterium</taxon>
    </lineage>
</organism>
<evidence type="ECO:0000256" key="4">
    <source>
        <dbReference type="ARBA" id="ARBA00022519"/>
    </source>
</evidence>
<evidence type="ECO:0000256" key="8">
    <source>
        <dbReference type="SAM" id="MobiDB-lite"/>
    </source>
</evidence>
<keyword evidence="3" id="KW-1003">Cell membrane</keyword>
<comment type="subcellular location">
    <subcellularLocation>
        <location evidence="1">Cell inner membrane</location>
        <topology evidence="1">Multi-pass membrane protein</topology>
    </subcellularLocation>
</comment>
<dbReference type="Pfam" id="PF05128">
    <property type="entry name" value="DUF697"/>
    <property type="match status" value="1"/>
</dbReference>
<accession>A0ABV2L215</accession>
<comment type="similarity">
    <text evidence="2">Belongs to the UPF0283 family.</text>
</comment>
<evidence type="ECO:0000313" key="11">
    <source>
        <dbReference type="Proteomes" id="UP001549145"/>
    </source>
</evidence>
<protein>
    <submittedName>
        <fullName evidence="10">Membrane protein</fullName>
    </submittedName>
</protein>
<evidence type="ECO:0000256" key="7">
    <source>
        <dbReference type="ARBA" id="ARBA00023136"/>
    </source>
</evidence>
<dbReference type="NCBIfam" id="TIGR01620">
    <property type="entry name" value="hyp_HI0043"/>
    <property type="match status" value="1"/>
</dbReference>
<feature type="region of interest" description="Disordered" evidence="8">
    <location>
        <begin position="1"/>
        <end position="29"/>
    </location>
</feature>
<feature type="transmembrane region" description="Helical" evidence="9">
    <location>
        <begin position="62"/>
        <end position="82"/>
    </location>
</feature>
<evidence type="ECO:0000256" key="6">
    <source>
        <dbReference type="ARBA" id="ARBA00022989"/>
    </source>
</evidence>
<dbReference type="EMBL" id="JBEPMM010000002">
    <property type="protein sequence ID" value="MET3691877.1"/>
    <property type="molecule type" value="Genomic_DNA"/>
</dbReference>
<sequence>MSSTNRPRAFRIPSATPPEAGEGVVPPPAPPSQVRIVEEPFEIVEAADGVAVPVAPKSRAPWLSLLLVALGGLVSLGVGLSVERLISDLFSAAPWLGAVALVLLAIAAVAFLAILARELSGIWRERQIERVRAKAVEAIATRDHSSAQGVVRDLTALYADRAALSGGRARLDTLGDAILDVDDRIGLAEHELLAPLDRQARNAIASAAKQVSAVTALSPRAIVDVAFVVFAAVRLLRRIATIYGGRPGFLGFLRLARSAFAHLTVTGGMAVGESMIQQVLGLGIAARVSAKLGEGVLNGLMTARFGLAAMAVCRPLPFVREAPPRLTDVAGELLKPLESDPKP</sequence>